<evidence type="ECO:0000313" key="2">
    <source>
        <dbReference type="Proteomes" id="UP000075377"/>
    </source>
</evidence>
<sequence length="72" mass="8024">MTFLVAGDLDHDMEEVLRLIKSHGIALTQSDLVRLGLSVAVKVLLPELQKPAKNKHLHTQADIEALLLKQMK</sequence>
<dbReference type="EMBL" id="LHZX01000296">
    <property type="protein sequence ID" value="KXV69032.1"/>
    <property type="molecule type" value="Genomic_DNA"/>
</dbReference>
<protein>
    <submittedName>
        <fullName evidence="1">Uncharacterized protein</fullName>
    </submittedName>
</protein>
<reference evidence="1 2" key="1">
    <citation type="submission" date="2015-06" db="EMBL/GenBank/DDBJ databases">
        <title>Improved classification and identification of acetic acid bacteria using matrix-assisted laser desorption/ionization time-of-flight mass spectrometry; Gluconobacter nephelii and Gluconobacter uchimurae are later heterotypic synonyms of Gluconobacter japonicus and Gluconobacter oxydans, respectively.</title>
        <authorList>
            <person name="Li L."/>
            <person name="Cleenwerck I."/>
            <person name="De Vuyst L."/>
            <person name="Vandamme P."/>
        </authorList>
    </citation>
    <scope>NUCLEOTIDE SEQUENCE [LARGE SCALE GENOMIC DNA]</scope>
    <source>
        <strain evidence="1 2">LMG 1699</strain>
    </source>
</reference>
<accession>A0A149UM75</accession>
<organism evidence="1 2">
    <name type="scientific">Acetobacter malorum</name>
    <dbReference type="NCBI Taxonomy" id="178901"/>
    <lineage>
        <taxon>Bacteria</taxon>
        <taxon>Pseudomonadati</taxon>
        <taxon>Pseudomonadota</taxon>
        <taxon>Alphaproteobacteria</taxon>
        <taxon>Acetobacterales</taxon>
        <taxon>Acetobacteraceae</taxon>
        <taxon>Acetobacter</taxon>
    </lineage>
</organism>
<evidence type="ECO:0000313" key="1">
    <source>
        <dbReference type="EMBL" id="KXV69032.1"/>
    </source>
</evidence>
<proteinExistence type="predicted"/>
<comment type="caution">
    <text evidence="1">The sequence shown here is derived from an EMBL/GenBank/DDBJ whole genome shotgun (WGS) entry which is preliminary data.</text>
</comment>
<name>A0A149UM75_9PROT</name>
<gene>
    <name evidence="1" type="ORF">AD951_08300</name>
</gene>
<dbReference type="Proteomes" id="UP000075377">
    <property type="component" value="Unassembled WGS sequence"/>
</dbReference>
<dbReference type="PATRIC" id="fig|178901.14.peg.535"/>
<dbReference type="AlphaFoldDB" id="A0A149UM75"/>